<dbReference type="InterPro" id="IPR013766">
    <property type="entry name" value="Thioredoxin_domain"/>
</dbReference>
<keyword evidence="2" id="KW-0201">Cytochrome c-type biogenesis</keyword>
<protein>
    <submittedName>
        <fullName evidence="7">Redoxin family protein</fullName>
    </submittedName>
</protein>
<evidence type="ECO:0000256" key="5">
    <source>
        <dbReference type="SAM" id="Phobius"/>
    </source>
</evidence>
<reference evidence="7 8" key="1">
    <citation type="submission" date="2019-11" db="EMBL/GenBank/DDBJ databases">
        <title>Genome sequences of 17 halophilic strains isolated from different environments.</title>
        <authorList>
            <person name="Furrow R.E."/>
        </authorList>
    </citation>
    <scope>NUCLEOTIDE SEQUENCE [LARGE SCALE GENOMIC DNA]</scope>
    <source>
        <strain evidence="7 8">22507_15_FS</strain>
    </source>
</reference>
<dbReference type="GO" id="GO:0008961">
    <property type="term" value="F:phosphatidylglycerol-prolipoprotein diacylglyceryl transferase activity"/>
    <property type="evidence" value="ECO:0007669"/>
    <property type="project" value="InterPro"/>
</dbReference>
<dbReference type="InterPro" id="IPR036249">
    <property type="entry name" value="Thioredoxin-like_sf"/>
</dbReference>
<evidence type="ECO:0000256" key="3">
    <source>
        <dbReference type="ARBA" id="ARBA00023157"/>
    </source>
</evidence>
<dbReference type="GO" id="GO:0005886">
    <property type="term" value="C:plasma membrane"/>
    <property type="evidence" value="ECO:0007669"/>
    <property type="project" value="InterPro"/>
</dbReference>
<evidence type="ECO:0000256" key="2">
    <source>
        <dbReference type="ARBA" id="ARBA00022748"/>
    </source>
</evidence>
<dbReference type="GO" id="GO:0017004">
    <property type="term" value="P:cytochrome complex assembly"/>
    <property type="evidence" value="ECO:0007669"/>
    <property type="project" value="UniProtKB-KW"/>
</dbReference>
<gene>
    <name evidence="7" type="ORF">GLW01_07100</name>
</gene>
<dbReference type="AlphaFoldDB" id="A0A9X5B5U4"/>
<dbReference type="PROSITE" id="PS51352">
    <property type="entry name" value="THIOREDOXIN_2"/>
    <property type="match status" value="1"/>
</dbReference>
<keyword evidence="8" id="KW-1185">Reference proteome</keyword>
<dbReference type="Gene3D" id="3.40.30.10">
    <property type="entry name" value="Glutaredoxin"/>
    <property type="match status" value="1"/>
</dbReference>
<dbReference type="PANTHER" id="PTHR42852:SF6">
    <property type="entry name" value="THIOL:DISULFIDE INTERCHANGE PROTEIN DSBE"/>
    <property type="match status" value="1"/>
</dbReference>
<dbReference type="PANTHER" id="PTHR42852">
    <property type="entry name" value="THIOL:DISULFIDE INTERCHANGE PROTEIN DSBE"/>
    <property type="match status" value="1"/>
</dbReference>
<dbReference type="Proteomes" id="UP000460751">
    <property type="component" value="Unassembled WGS sequence"/>
</dbReference>
<dbReference type="EMBL" id="WMEX01000003">
    <property type="protein sequence ID" value="MYL26562.1"/>
    <property type="molecule type" value="Genomic_DNA"/>
</dbReference>
<dbReference type="SUPFAM" id="SSF52833">
    <property type="entry name" value="Thioredoxin-like"/>
    <property type="match status" value="1"/>
</dbReference>
<dbReference type="Pfam" id="PF01790">
    <property type="entry name" value="LGT"/>
    <property type="match status" value="1"/>
</dbReference>
<dbReference type="InterPro" id="IPR050553">
    <property type="entry name" value="Thioredoxin_ResA/DsbE_sf"/>
</dbReference>
<dbReference type="InterPro" id="IPR013740">
    <property type="entry name" value="Redoxin"/>
</dbReference>
<evidence type="ECO:0000259" key="6">
    <source>
        <dbReference type="PROSITE" id="PS51352"/>
    </source>
</evidence>
<evidence type="ECO:0000313" key="7">
    <source>
        <dbReference type="EMBL" id="MYL26562.1"/>
    </source>
</evidence>
<keyword evidence="4" id="KW-0676">Redox-active center</keyword>
<dbReference type="GO" id="GO:0042158">
    <property type="term" value="P:lipoprotein biosynthetic process"/>
    <property type="evidence" value="ECO:0007669"/>
    <property type="project" value="InterPro"/>
</dbReference>
<feature type="transmembrane region" description="Helical" evidence="5">
    <location>
        <begin position="84"/>
        <end position="100"/>
    </location>
</feature>
<feature type="transmembrane region" description="Helical" evidence="5">
    <location>
        <begin position="12"/>
        <end position="32"/>
    </location>
</feature>
<dbReference type="InterPro" id="IPR001640">
    <property type="entry name" value="Lgt"/>
</dbReference>
<comment type="subcellular location">
    <subcellularLocation>
        <location evidence="1">Cell envelope</location>
    </subcellularLocation>
</comment>
<evidence type="ECO:0000313" key="8">
    <source>
        <dbReference type="Proteomes" id="UP000460751"/>
    </source>
</evidence>
<evidence type="ECO:0000256" key="4">
    <source>
        <dbReference type="ARBA" id="ARBA00023284"/>
    </source>
</evidence>
<dbReference type="Pfam" id="PF08534">
    <property type="entry name" value="Redoxin"/>
    <property type="match status" value="1"/>
</dbReference>
<proteinExistence type="predicted"/>
<organism evidence="7 8">
    <name type="scientific">Vreelandella halophila</name>
    <dbReference type="NCBI Taxonomy" id="86177"/>
    <lineage>
        <taxon>Bacteria</taxon>
        <taxon>Pseudomonadati</taxon>
        <taxon>Pseudomonadota</taxon>
        <taxon>Gammaproteobacteria</taxon>
        <taxon>Oceanospirillales</taxon>
        <taxon>Halomonadaceae</taxon>
        <taxon>Vreelandella</taxon>
    </lineage>
</organism>
<dbReference type="OrthoDB" id="9799347at2"/>
<comment type="caution">
    <text evidence="7">The sequence shown here is derived from an EMBL/GenBank/DDBJ whole genome shotgun (WGS) entry which is preliminary data.</text>
</comment>
<keyword evidence="5" id="KW-0812">Transmembrane</keyword>
<keyword evidence="5" id="KW-1133">Transmembrane helix</keyword>
<dbReference type="RefSeq" id="WP_160898628.1">
    <property type="nucleotide sequence ID" value="NZ_WMEX01000003.1"/>
</dbReference>
<name>A0A9X5B5U4_9GAMM</name>
<dbReference type="InterPro" id="IPR017937">
    <property type="entry name" value="Thioredoxin_CS"/>
</dbReference>
<evidence type="ECO:0000256" key="1">
    <source>
        <dbReference type="ARBA" id="ARBA00004196"/>
    </source>
</evidence>
<keyword evidence="3" id="KW-1015">Disulfide bond</keyword>
<dbReference type="GO" id="GO:0015036">
    <property type="term" value="F:disulfide oxidoreductase activity"/>
    <property type="evidence" value="ECO:0007669"/>
    <property type="project" value="UniProtKB-ARBA"/>
</dbReference>
<feature type="domain" description="Thioredoxin" evidence="6">
    <location>
        <begin position="131"/>
        <end position="269"/>
    </location>
</feature>
<accession>A0A9X5B5U4</accession>
<dbReference type="CDD" id="cd02966">
    <property type="entry name" value="TlpA_like_family"/>
    <property type="match status" value="1"/>
</dbReference>
<dbReference type="GO" id="GO:0030313">
    <property type="term" value="C:cell envelope"/>
    <property type="evidence" value="ECO:0007669"/>
    <property type="project" value="UniProtKB-SubCell"/>
</dbReference>
<keyword evidence="5" id="KW-0472">Membrane</keyword>
<sequence>MSSIAVGPLSLPVAQVLMIVAFAVALFAGAVAGRREQVSVGGPLTDILLWSLVCARIGFVVLYFDHYRDDPLGIIDIRDGGFHLVSGLIGCVAVTAWQLWRHPALRQALGIAVTVGVLVWALPFGLIKLMQVQGQGIPDLTVESREGSERPLASLADGRPMVVNLWASWCPPCVREMPVLEDAQESHGDIAFVFVNQGEGTPTINSFLDEHDLTLRNVVLDRRREVASNTGSQGLPTTLFYNASGQLVTVHHGELSSATLADNLSEFETDKGDNNQ</sequence>
<dbReference type="PROSITE" id="PS00194">
    <property type="entry name" value="THIOREDOXIN_1"/>
    <property type="match status" value="1"/>
</dbReference>
<feature type="transmembrane region" description="Helical" evidence="5">
    <location>
        <begin position="44"/>
        <end position="64"/>
    </location>
</feature>
<feature type="transmembrane region" description="Helical" evidence="5">
    <location>
        <begin position="107"/>
        <end position="127"/>
    </location>
</feature>